<dbReference type="FunFam" id="3.40.47.10:FF:000019">
    <property type="entry name" value="Polyketide synthase type I"/>
    <property type="match status" value="1"/>
</dbReference>
<protein>
    <submittedName>
        <fullName evidence="7">Uncharacterized protein</fullName>
    </submittedName>
</protein>
<dbReference type="EMBL" id="CP023445">
    <property type="protein sequence ID" value="ATE55794.1"/>
    <property type="molecule type" value="Genomic_DNA"/>
</dbReference>
<dbReference type="PANTHER" id="PTHR43775:SF51">
    <property type="entry name" value="INACTIVE PHENOLPHTHIOCEROL SYNTHESIS POLYKETIDE SYNTHASE TYPE I PKS1-RELATED"/>
    <property type="match status" value="1"/>
</dbReference>
<dbReference type="InterPro" id="IPR014030">
    <property type="entry name" value="Ketoacyl_synth_N"/>
</dbReference>
<dbReference type="InterPro" id="IPR032821">
    <property type="entry name" value="PKS_assoc"/>
</dbReference>
<evidence type="ECO:0000259" key="6">
    <source>
        <dbReference type="PROSITE" id="PS52004"/>
    </source>
</evidence>
<dbReference type="PANTHER" id="PTHR43775">
    <property type="entry name" value="FATTY ACID SYNTHASE"/>
    <property type="match status" value="1"/>
</dbReference>
<feature type="region of interest" description="Disordered" evidence="4">
    <location>
        <begin position="489"/>
        <end position="515"/>
    </location>
</feature>
<dbReference type="AlphaFoldDB" id="A0A290Z9X2"/>
<feature type="domain" description="Ketosynthase family 3 (KS3)" evidence="6">
    <location>
        <begin position="35"/>
        <end position="460"/>
    </location>
</feature>
<dbReference type="Gene3D" id="3.30.70.3290">
    <property type="match status" value="2"/>
</dbReference>
<dbReference type="PROSITE" id="PS52004">
    <property type="entry name" value="KS3_2"/>
    <property type="match status" value="1"/>
</dbReference>
<dbReference type="InterPro" id="IPR014031">
    <property type="entry name" value="Ketoacyl_synth_C"/>
</dbReference>
<dbReference type="KEGG" id="apre:CNX65_23020"/>
<dbReference type="GO" id="GO:0004315">
    <property type="term" value="F:3-oxoacyl-[acyl-carrier-protein] synthase activity"/>
    <property type="evidence" value="ECO:0007669"/>
    <property type="project" value="InterPro"/>
</dbReference>
<evidence type="ECO:0000313" key="7">
    <source>
        <dbReference type="EMBL" id="ATE55794.1"/>
    </source>
</evidence>
<evidence type="ECO:0000313" key="8">
    <source>
        <dbReference type="Proteomes" id="UP000218505"/>
    </source>
</evidence>
<evidence type="ECO:0000256" key="2">
    <source>
        <dbReference type="ARBA" id="ARBA00022553"/>
    </source>
</evidence>
<dbReference type="Pfam" id="PF02801">
    <property type="entry name" value="Ketoacyl-synt_C"/>
    <property type="match status" value="1"/>
</dbReference>
<accession>A0A290Z9X2</accession>
<keyword evidence="2" id="KW-0597">Phosphoprotein</keyword>
<dbReference type="Gene3D" id="3.40.366.10">
    <property type="entry name" value="Malonyl-Coenzyme A Acyl Carrier Protein, domain 2"/>
    <property type="match status" value="1"/>
</dbReference>
<evidence type="ECO:0000256" key="1">
    <source>
        <dbReference type="ARBA" id="ARBA00022450"/>
    </source>
</evidence>
<evidence type="ECO:0000259" key="5">
    <source>
        <dbReference type="PROSITE" id="PS50075"/>
    </source>
</evidence>
<feature type="domain" description="Carrier" evidence="5">
    <location>
        <begin position="791"/>
        <end position="866"/>
    </location>
</feature>
<evidence type="ECO:0000256" key="4">
    <source>
        <dbReference type="SAM" id="MobiDB-lite"/>
    </source>
</evidence>
<dbReference type="InterPro" id="IPR020806">
    <property type="entry name" value="PKS_PP-bd"/>
</dbReference>
<dbReference type="InterPro" id="IPR018201">
    <property type="entry name" value="Ketoacyl_synth_AS"/>
</dbReference>
<dbReference type="GO" id="GO:0004312">
    <property type="term" value="F:fatty acid synthase activity"/>
    <property type="evidence" value="ECO:0007669"/>
    <property type="project" value="TreeGrafter"/>
</dbReference>
<keyword evidence="1" id="KW-0596">Phosphopantetheine</keyword>
<dbReference type="GO" id="GO:0006633">
    <property type="term" value="P:fatty acid biosynthetic process"/>
    <property type="evidence" value="ECO:0007669"/>
    <property type="project" value="InterPro"/>
</dbReference>
<gene>
    <name evidence="7" type="ORF">CNX65_23020</name>
</gene>
<dbReference type="Gene3D" id="1.10.1200.10">
    <property type="entry name" value="ACP-like"/>
    <property type="match status" value="1"/>
</dbReference>
<dbReference type="InterPro" id="IPR001227">
    <property type="entry name" value="Ac_transferase_dom_sf"/>
</dbReference>
<keyword evidence="3" id="KW-0808">Transferase</keyword>
<dbReference type="Pfam" id="PF16197">
    <property type="entry name" value="KAsynt_C_assoc"/>
    <property type="match status" value="1"/>
</dbReference>
<dbReference type="Gene3D" id="3.40.47.10">
    <property type="match status" value="1"/>
</dbReference>
<dbReference type="SUPFAM" id="SSF53901">
    <property type="entry name" value="Thiolase-like"/>
    <property type="match status" value="1"/>
</dbReference>
<dbReference type="SMART" id="SM00825">
    <property type="entry name" value="PKS_KS"/>
    <property type="match status" value="1"/>
</dbReference>
<keyword evidence="8" id="KW-1185">Reference proteome</keyword>
<reference evidence="7" key="1">
    <citation type="submission" date="2017-09" db="EMBL/GenBank/DDBJ databases">
        <title>Complete Genome Sequence of ansamitocin-producing Bacterium Actinosynnema pretiosum X47.</title>
        <authorList>
            <person name="Cao G."/>
            <person name="Zong G."/>
            <person name="Zhong C."/>
            <person name="Fu J."/>
        </authorList>
    </citation>
    <scope>NUCLEOTIDE SEQUENCE [LARGE SCALE GENOMIC DNA]</scope>
    <source>
        <strain evidence="7">X47</strain>
    </source>
</reference>
<dbReference type="Pfam" id="PF00109">
    <property type="entry name" value="ketoacyl-synt"/>
    <property type="match status" value="1"/>
</dbReference>
<dbReference type="InterPro" id="IPR050091">
    <property type="entry name" value="PKS_NRPS_Biosynth_Enz"/>
</dbReference>
<dbReference type="GO" id="GO:0031177">
    <property type="term" value="F:phosphopantetheine binding"/>
    <property type="evidence" value="ECO:0007669"/>
    <property type="project" value="InterPro"/>
</dbReference>
<dbReference type="InterPro" id="IPR009081">
    <property type="entry name" value="PP-bd_ACP"/>
</dbReference>
<dbReference type="InterPro" id="IPR016039">
    <property type="entry name" value="Thiolase-like"/>
</dbReference>
<dbReference type="SMART" id="SM00823">
    <property type="entry name" value="PKS_PP"/>
    <property type="match status" value="1"/>
</dbReference>
<dbReference type="SMART" id="SM01294">
    <property type="entry name" value="PKS_PP_betabranch"/>
    <property type="match status" value="1"/>
</dbReference>
<dbReference type="InterPro" id="IPR020841">
    <property type="entry name" value="PKS_Beta-ketoAc_synthase_dom"/>
</dbReference>
<dbReference type="SUPFAM" id="SSF47336">
    <property type="entry name" value="ACP-like"/>
    <property type="match status" value="1"/>
</dbReference>
<organism evidence="7 8">
    <name type="scientific">Actinosynnema pretiosum</name>
    <dbReference type="NCBI Taxonomy" id="42197"/>
    <lineage>
        <taxon>Bacteria</taxon>
        <taxon>Bacillati</taxon>
        <taxon>Actinomycetota</taxon>
        <taxon>Actinomycetes</taxon>
        <taxon>Pseudonocardiales</taxon>
        <taxon>Pseudonocardiaceae</taxon>
        <taxon>Actinosynnema</taxon>
    </lineage>
</organism>
<sequence>MGESEEQRLGRYLRQAVAQVVQARERVAELEARESDPIAVVGAACRFPGGVRSPEDLARLAADGGDAMSPFPLDRGWPADLHDPDPDAPGRTYVREGGFLPDAALFDHGFFGISAREAATTDPQQRLLLEIAWEALERARIVPATLRGSRTGVFAGVMYGDYGRLPGTDARGLEGHLVTGVAGSLAAGRIAYLLGLEGPAIALDTACSSSLVALHLAVRSLRSGECDLALAGGVAVMSTPDAFTGFARHRALAPDARCKPFAADADGAVWGEGAGLLVLQRLSRARREGRPVLALVRGSAVNCDGASNGLTAPNGRAQRAVIRAALADARLEPAEVDYVEAHGTGTPLGDEVELRALREVYGAARGAGRPMPIGSVKANVGHAQSAAGVCGVLKVVEAMRTGLLPGTRIAGPLSGHVDWGSCGLVVARESGPWPDSGGPRRAGVSSFGFSGTNAHVVLEQAPDEAASAGAASGGTASAGAAPGEAAPGGAFLGAAPAEAPPLEAPPLGATPATAARAATPALWPVSGRTPGAVREQVARLAGVAGSPHDVGHSLATTRTAFEHRTALVDGGPPGPVDVVPEHPRTAFLLTGDLPHDADPRVHPVFTAALDEVRAEAARQDPARAKAPETTRFAVQVATARLFASWGVTPDLLIADAAATGHLTGALDLPAAVRLLLAEPAETPHPDLPGALAAEKITTALVVGSCDPAPDVVLVPALGPDGPRAAVTALGRLWSRGAAVDWTAFHAGSGARAVDLPTYPFQRTRHWLDTAPATGTGALAERLTEPGADRRALVLAAVREQAAEVLGLADTGGLGEHRPFHELGFDSFDAVELRDRLAGLCGAPLPPTAVFSHPTPAALADHLVAEVLPAPRPPGHAEVERLERLLVELPPERAAELVDRLRALTVPDDLRSASPDDLLDLIDAEFGRAH</sequence>
<name>A0A290Z9X2_9PSEU</name>
<proteinExistence type="predicted"/>
<dbReference type="Pfam" id="PF00550">
    <property type="entry name" value="PP-binding"/>
    <property type="match status" value="1"/>
</dbReference>
<feature type="compositionally biased region" description="Low complexity" evidence="4">
    <location>
        <begin position="505"/>
        <end position="515"/>
    </location>
</feature>
<dbReference type="InterPro" id="IPR036736">
    <property type="entry name" value="ACP-like_sf"/>
</dbReference>
<dbReference type="PROSITE" id="PS00606">
    <property type="entry name" value="KS3_1"/>
    <property type="match status" value="1"/>
</dbReference>
<dbReference type="CDD" id="cd00833">
    <property type="entry name" value="PKS"/>
    <property type="match status" value="1"/>
</dbReference>
<dbReference type="Proteomes" id="UP000218505">
    <property type="component" value="Chromosome"/>
</dbReference>
<evidence type="ECO:0000256" key="3">
    <source>
        <dbReference type="ARBA" id="ARBA00022679"/>
    </source>
</evidence>
<dbReference type="PROSITE" id="PS50075">
    <property type="entry name" value="CARRIER"/>
    <property type="match status" value="1"/>
</dbReference>